<keyword evidence="2" id="KW-0732">Signal</keyword>
<keyword evidence="6" id="KW-0812">Transmembrane</keyword>
<keyword evidence="5" id="KW-0325">Glycoprotein</keyword>
<dbReference type="Pfam" id="PF24833">
    <property type="entry name" value="Rhabdo_glycop_CD"/>
    <property type="match status" value="1"/>
</dbReference>
<keyword evidence="3" id="KW-0946">Virion</keyword>
<evidence type="ECO:0000256" key="5">
    <source>
        <dbReference type="ARBA" id="ARBA00023180"/>
    </source>
</evidence>
<evidence type="ECO:0000256" key="6">
    <source>
        <dbReference type="SAM" id="Phobius"/>
    </source>
</evidence>
<name>A0A8A6RDN6_9RHAB</name>
<protein>
    <submittedName>
        <fullName evidence="9">Outer coat protein</fullName>
    </submittedName>
</protein>
<reference evidence="9" key="1">
    <citation type="journal article" date="2021" name="J. Invertebr. Pathol.">
        <title>Tephritid fruit flies have a large diversity of co-occurring RNA viruses.</title>
        <authorList>
            <person name="Sharpe S.R."/>
            <person name="Morrow J.L."/>
            <person name="Brettell L.E."/>
            <person name="Shearman D.C."/>
            <person name="Gilchrist S."/>
            <person name="Cook J.M."/>
            <person name="Riegler M."/>
        </authorList>
    </citation>
    <scope>NUCLEOTIDE SEQUENCE</scope>
    <source>
        <strain evidence="9">D</strain>
    </source>
</reference>
<evidence type="ECO:0000256" key="2">
    <source>
        <dbReference type="ARBA" id="ARBA00022729"/>
    </source>
</evidence>
<dbReference type="GO" id="GO:0055036">
    <property type="term" value="C:virion membrane"/>
    <property type="evidence" value="ECO:0007669"/>
    <property type="project" value="UniProtKB-SubCell"/>
</dbReference>
<evidence type="ECO:0000259" key="7">
    <source>
        <dbReference type="Pfam" id="PF00974"/>
    </source>
</evidence>
<evidence type="ECO:0000256" key="4">
    <source>
        <dbReference type="ARBA" id="ARBA00023136"/>
    </source>
</evidence>
<dbReference type="Pfam" id="PF00974">
    <property type="entry name" value="Rhabdo_glycop_FD"/>
    <property type="match status" value="1"/>
</dbReference>
<comment type="subcellular location">
    <subcellularLocation>
        <location evidence="1">Virion membrane</location>
    </subcellularLocation>
</comment>
<accession>A0A8A6RDN6</accession>
<dbReference type="SUPFAM" id="SSF161008">
    <property type="entry name" value="Viral glycoprotein ectodomain-like"/>
    <property type="match status" value="1"/>
</dbReference>
<feature type="domain" description="Spike glycoprotein fusion" evidence="7">
    <location>
        <begin position="74"/>
        <end position="172"/>
    </location>
</feature>
<organism evidence="9">
    <name type="scientific">Bactrocera tryoni rhabdovirus 1</name>
    <dbReference type="NCBI Taxonomy" id="2795014"/>
    <lineage>
        <taxon>Viruses</taxon>
        <taxon>Riboviria</taxon>
        <taxon>Orthornavirae</taxon>
        <taxon>Negarnaviricota</taxon>
        <taxon>Haploviricotina</taxon>
        <taxon>Monjiviricetes</taxon>
        <taxon>Mononegavirales</taxon>
        <taxon>Rhabdoviridae</taxon>
    </lineage>
</organism>
<dbReference type="Gene3D" id="2.30.29.130">
    <property type="match status" value="1"/>
</dbReference>
<feature type="domain" description="Spike glycoprotein G central" evidence="8">
    <location>
        <begin position="271"/>
        <end position="395"/>
    </location>
</feature>
<evidence type="ECO:0000256" key="3">
    <source>
        <dbReference type="ARBA" id="ARBA00022844"/>
    </source>
</evidence>
<dbReference type="InterPro" id="IPR001903">
    <property type="entry name" value="Rhabdo_glycop_FD"/>
</dbReference>
<dbReference type="GO" id="GO:0019028">
    <property type="term" value="C:viral capsid"/>
    <property type="evidence" value="ECO:0007669"/>
    <property type="project" value="UniProtKB-KW"/>
</dbReference>
<dbReference type="EMBL" id="MW208811">
    <property type="protein sequence ID" value="QTJ62262.1"/>
    <property type="molecule type" value="Viral_cRNA"/>
</dbReference>
<feature type="transmembrane region" description="Helical" evidence="6">
    <location>
        <begin position="477"/>
        <end position="499"/>
    </location>
</feature>
<keyword evidence="6" id="KW-1133">Transmembrane helix</keyword>
<sequence>MSNFRAFNLFLISIFISNSYSDIVYPTEITTNWLPANFSKIQCPNSIYHLTLEHQQDKIPIYIFKPNSIKKLIVTGLLCHKVKKITHCNENWLFISEITHEIFPSKISKGECEEAISDHLQGREIEDSYPLPSCAWNTINSVSRNVIYLTEHSVRYDQYSMSYVDGIFLNGRTKTLFSHTIYDSTMWKANPIEQSLYQCVELESEPGYLYQYNEQWFIWGDTLKEQLLSDMCELSYCGYHGLLSKTGEWIYIEQKSNKSLIRQLIRSRPYCKKDVDIREEYKSQQTNTGLMNTMGLMIQMRCNEILNKLLTTNSINNIDISYLVQQHQGVGPVYKLENNSLYVTTGVYKIVNTTFLNKKPLLLGTGLDNQQIYLTSFRRLTKNLSYGWNGIILYKNQIILPLNNYYSYEINQVLSDSYPLKVLTHPVFHISPLKIFESNATFSNSPNRTDLPNVLLKFSESVYQKLERWVNRVFSSFNGLSIIIYSIIILITISVILHVKPLYLKSKKGSSNFDRIRVKCASDKGQSWV</sequence>
<keyword evidence="4 6" id="KW-0472">Membrane</keyword>
<evidence type="ECO:0000259" key="8">
    <source>
        <dbReference type="Pfam" id="PF24833"/>
    </source>
</evidence>
<proteinExistence type="predicted"/>
<keyword evidence="9" id="KW-0167">Capsid protein</keyword>
<dbReference type="GO" id="GO:0019031">
    <property type="term" value="C:viral envelope"/>
    <property type="evidence" value="ECO:0007669"/>
    <property type="project" value="InterPro"/>
</dbReference>
<evidence type="ECO:0000313" key="9">
    <source>
        <dbReference type="EMBL" id="QTJ62262.1"/>
    </source>
</evidence>
<evidence type="ECO:0000256" key="1">
    <source>
        <dbReference type="ARBA" id="ARBA00004182"/>
    </source>
</evidence>
<dbReference type="InterPro" id="IPR055447">
    <property type="entry name" value="Rhabdo_glycop_CD"/>
</dbReference>